<evidence type="ECO:0000256" key="1">
    <source>
        <dbReference type="ARBA" id="ARBA00005446"/>
    </source>
</evidence>
<name>A0A9N9I651_FUNMO</name>
<dbReference type="InterPro" id="IPR001650">
    <property type="entry name" value="Helicase_C-like"/>
</dbReference>
<dbReference type="Pfam" id="PF00271">
    <property type="entry name" value="Helicase_C"/>
    <property type="match status" value="1"/>
</dbReference>
<dbReference type="PANTHER" id="PTHR13710">
    <property type="entry name" value="DNA HELICASE RECQ FAMILY MEMBER"/>
    <property type="match status" value="1"/>
</dbReference>
<dbReference type="GO" id="GO:0003677">
    <property type="term" value="F:DNA binding"/>
    <property type="evidence" value="ECO:0007669"/>
    <property type="project" value="UniProtKB-KW"/>
</dbReference>
<evidence type="ECO:0000256" key="5">
    <source>
        <dbReference type="ARBA" id="ARBA00034808"/>
    </source>
</evidence>
<comment type="similarity">
    <text evidence="1">Belongs to the helicase family. RecQ subfamily.</text>
</comment>
<dbReference type="GO" id="GO:0006281">
    <property type="term" value="P:DNA repair"/>
    <property type="evidence" value="ECO:0007669"/>
    <property type="project" value="TreeGrafter"/>
</dbReference>
<gene>
    <name evidence="7" type="ORF">FMOSSE_LOCUS15031</name>
</gene>
<dbReference type="GO" id="GO:0009378">
    <property type="term" value="F:four-way junction helicase activity"/>
    <property type="evidence" value="ECO:0007669"/>
    <property type="project" value="TreeGrafter"/>
</dbReference>
<protein>
    <recommendedName>
        <fullName evidence="5">DNA 3'-5' helicase</fullName>
        <ecNumber evidence="5">5.6.2.4</ecNumber>
    </recommendedName>
</protein>
<proteinExistence type="inferred from homology"/>
<keyword evidence="8" id="KW-1185">Reference proteome</keyword>
<evidence type="ECO:0000256" key="2">
    <source>
        <dbReference type="ARBA" id="ARBA00023125"/>
    </source>
</evidence>
<dbReference type="PROSITE" id="PS51194">
    <property type="entry name" value="HELICASE_CTER"/>
    <property type="match status" value="1"/>
</dbReference>
<dbReference type="EMBL" id="CAJVPP010013725">
    <property type="protein sequence ID" value="CAG8721731.1"/>
    <property type="molecule type" value="Genomic_DNA"/>
</dbReference>
<dbReference type="PANTHER" id="PTHR13710:SF105">
    <property type="entry name" value="ATP-DEPENDENT DNA HELICASE Q1"/>
    <property type="match status" value="1"/>
</dbReference>
<dbReference type="GO" id="GO:0005694">
    <property type="term" value="C:chromosome"/>
    <property type="evidence" value="ECO:0007669"/>
    <property type="project" value="TreeGrafter"/>
</dbReference>
<dbReference type="GO" id="GO:0006310">
    <property type="term" value="P:DNA recombination"/>
    <property type="evidence" value="ECO:0007669"/>
    <property type="project" value="TreeGrafter"/>
</dbReference>
<feature type="non-terminal residue" evidence="7">
    <location>
        <position position="1"/>
    </location>
</feature>
<dbReference type="InterPro" id="IPR027417">
    <property type="entry name" value="P-loop_NTPase"/>
</dbReference>
<feature type="domain" description="Helicase C-terminal" evidence="6">
    <location>
        <begin position="1"/>
        <end position="134"/>
    </location>
</feature>
<keyword evidence="2" id="KW-0238">DNA-binding</keyword>
<evidence type="ECO:0000313" key="8">
    <source>
        <dbReference type="Proteomes" id="UP000789375"/>
    </source>
</evidence>
<evidence type="ECO:0000256" key="3">
    <source>
        <dbReference type="ARBA" id="ARBA00023235"/>
    </source>
</evidence>
<dbReference type="EC" id="5.6.2.4" evidence="5"/>
<dbReference type="SUPFAM" id="SSF52540">
    <property type="entry name" value="P-loop containing nucleoside triphosphate hydrolases"/>
    <property type="match status" value="1"/>
</dbReference>
<evidence type="ECO:0000259" key="6">
    <source>
        <dbReference type="PROSITE" id="PS51194"/>
    </source>
</evidence>
<comment type="catalytic activity">
    <reaction evidence="4">
        <text>Couples ATP hydrolysis with the unwinding of duplex DNA by translocating in the 3'-5' direction.</text>
        <dbReference type="EC" id="5.6.2.4"/>
    </reaction>
</comment>
<dbReference type="Gene3D" id="3.40.50.300">
    <property type="entry name" value="P-loop containing nucleotide triphosphate hydrolases"/>
    <property type="match status" value="1"/>
</dbReference>
<dbReference type="Proteomes" id="UP000789375">
    <property type="component" value="Unassembled WGS sequence"/>
</dbReference>
<sequence>SVLALTATYSSVDVEIIQSILERPNMKVIRTSIIHHPEITLEIKPKLIAKNKFYQIIFDLLDNLEGRMYHEKLTTFGMGININDVTLIIHTTLPMSYDQYIQEIGQAGRFRQQSRAILFYSRSDICTLLTILSN</sequence>
<reference evidence="7" key="1">
    <citation type="submission" date="2021-06" db="EMBL/GenBank/DDBJ databases">
        <authorList>
            <person name="Kallberg Y."/>
            <person name="Tangrot J."/>
            <person name="Rosling A."/>
        </authorList>
    </citation>
    <scope>NUCLEOTIDE SEQUENCE</scope>
    <source>
        <strain evidence="7">87-6 pot B 2015</strain>
    </source>
</reference>
<comment type="caution">
    <text evidence="7">The sequence shown here is derived from an EMBL/GenBank/DDBJ whole genome shotgun (WGS) entry which is preliminary data.</text>
</comment>
<evidence type="ECO:0000313" key="7">
    <source>
        <dbReference type="EMBL" id="CAG8721731.1"/>
    </source>
</evidence>
<feature type="non-terminal residue" evidence="7">
    <location>
        <position position="134"/>
    </location>
</feature>
<dbReference type="AlphaFoldDB" id="A0A9N9I651"/>
<dbReference type="GO" id="GO:0043138">
    <property type="term" value="F:3'-5' DNA helicase activity"/>
    <property type="evidence" value="ECO:0007669"/>
    <property type="project" value="UniProtKB-EC"/>
</dbReference>
<evidence type="ECO:0000256" key="4">
    <source>
        <dbReference type="ARBA" id="ARBA00034617"/>
    </source>
</evidence>
<keyword evidence="3" id="KW-0413">Isomerase</keyword>
<dbReference type="GO" id="GO:0005737">
    <property type="term" value="C:cytoplasm"/>
    <property type="evidence" value="ECO:0007669"/>
    <property type="project" value="TreeGrafter"/>
</dbReference>
<accession>A0A9N9I651</accession>
<organism evidence="7 8">
    <name type="scientific">Funneliformis mosseae</name>
    <name type="common">Endomycorrhizal fungus</name>
    <name type="synonym">Glomus mosseae</name>
    <dbReference type="NCBI Taxonomy" id="27381"/>
    <lineage>
        <taxon>Eukaryota</taxon>
        <taxon>Fungi</taxon>
        <taxon>Fungi incertae sedis</taxon>
        <taxon>Mucoromycota</taxon>
        <taxon>Glomeromycotina</taxon>
        <taxon>Glomeromycetes</taxon>
        <taxon>Glomerales</taxon>
        <taxon>Glomeraceae</taxon>
        <taxon>Funneliformis</taxon>
    </lineage>
</organism>